<dbReference type="HAMAP" id="MF_01515">
    <property type="entry name" value="UPF0316"/>
    <property type="match status" value="1"/>
</dbReference>
<evidence type="ECO:0000313" key="10">
    <source>
        <dbReference type="EMBL" id="TRW25573.1"/>
    </source>
</evidence>
<dbReference type="PANTHER" id="PTHR40060">
    <property type="entry name" value="UPF0316 PROTEIN YEBE"/>
    <property type="match status" value="1"/>
</dbReference>
<gene>
    <name evidence="9" type="ORF">BBG48_008080</name>
    <name evidence="10" type="ORF">FL857_07145</name>
</gene>
<comment type="caution">
    <text evidence="9">The sequence shown here is derived from an EMBL/GenBank/DDBJ whole genome shotgun (WGS) entry which is preliminary data.</text>
</comment>
<reference evidence="10 12" key="3">
    <citation type="submission" date="2019-07" db="EMBL/GenBank/DDBJ databases">
        <title>Criibacterium bergeronii gen. nov., sp. nov. isolated from human clinical samples.</title>
        <authorList>
            <person name="Maheux A.F."/>
            <person name="Boudreau D.K."/>
            <person name="Berube E."/>
            <person name="Brodeur S."/>
            <person name="Bernard K.A."/>
            <person name="Abed J.Y."/>
            <person name="Ducrey E."/>
            <person name="Guay E.F."/>
            <person name="Raymond F."/>
            <person name="Corbeil J."/>
            <person name="Domingo M.-C."/>
            <person name="Roy P.H."/>
            <person name="Boissinot M."/>
            <person name="Tocheva E.I."/>
            <person name="Omar R.F."/>
        </authorList>
    </citation>
    <scope>NUCLEOTIDE SEQUENCE [LARGE SCALE GENOMIC DNA]</scope>
    <source>
        <strain evidence="10 12">CCRI-24246</strain>
    </source>
</reference>
<dbReference type="CDD" id="cd16381">
    <property type="entry name" value="YitT_C_like_1"/>
    <property type="match status" value="1"/>
</dbReference>
<feature type="domain" description="DUF5698" evidence="8">
    <location>
        <begin position="25"/>
        <end position="80"/>
    </location>
</feature>
<dbReference type="EMBL" id="MBEW02000019">
    <property type="protein sequence ID" value="RDY20843.1"/>
    <property type="molecule type" value="Genomic_DNA"/>
</dbReference>
<reference evidence="9 11" key="1">
    <citation type="journal article" date="2016" name="Genome Announc.">
        <title>Draft Genome Sequence of Criibacterium bergeronii gen. nov., sp. nov., Strain CCRI-22567T, Isolated from a Vaginal Sample from a Woman with Bacterial Vaginosis.</title>
        <authorList>
            <person name="Maheux A.F."/>
            <person name="Berube E."/>
            <person name="Boudreau D.K."/>
            <person name="Raymond F."/>
            <person name="Corbeil J."/>
            <person name="Roy P.H."/>
            <person name="Boissinot M."/>
            <person name="Omar R.F."/>
        </authorList>
    </citation>
    <scope>NUCLEOTIDE SEQUENCE [LARGE SCALE GENOMIC DNA]</scope>
    <source>
        <strain evidence="9 11">CCRI-22567</strain>
    </source>
</reference>
<dbReference type="Pfam" id="PF10035">
    <property type="entry name" value="DUF2179"/>
    <property type="match status" value="1"/>
</dbReference>
<evidence type="ECO:0000256" key="3">
    <source>
        <dbReference type="ARBA" id="ARBA00022692"/>
    </source>
</evidence>
<keyword evidence="4 6" id="KW-1133">Transmembrane helix</keyword>
<comment type="similarity">
    <text evidence="6">Belongs to the UPF0316 family.</text>
</comment>
<dbReference type="EMBL" id="VJXW01000009">
    <property type="protein sequence ID" value="TRW25573.1"/>
    <property type="molecule type" value="Genomic_DNA"/>
</dbReference>
<evidence type="ECO:0000256" key="1">
    <source>
        <dbReference type="ARBA" id="ARBA00004651"/>
    </source>
</evidence>
<keyword evidence="3 6" id="KW-0812">Transmembrane</keyword>
<proteinExistence type="inferred from homology"/>
<accession>A0A371IK50</accession>
<evidence type="ECO:0000313" key="11">
    <source>
        <dbReference type="Proteomes" id="UP000093352"/>
    </source>
</evidence>
<dbReference type="AlphaFoldDB" id="A0A371IK50"/>
<evidence type="ECO:0000256" key="2">
    <source>
        <dbReference type="ARBA" id="ARBA00022475"/>
    </source>
</evidence>
<dbReference type="Proteomes" id="UP000319424">
    <property type="component" value="Unassembled WGS sequence"/>
</dbReference>
<feature type="transmembrane region" description="Helical" evidence="6">
    <location>
        <begin position="37"/>
        <end position="58"/>
    </location>
</feature>
<keyword evidence="5 6" id="KW-0472">Membrane</keyword>
<comment type="subcellular location">
    <subcellularLocation>
        <location evidence="1 6">Cell membrane</location>
        <topology evidence="1 6">Multi-pass membrane protein</topology>
    </subcellularLocation>
</comment>
<evidence type="ECO:0000259" key="7">
    <source>
        <dbReference type="Pfam" id="PF10035"/>
    </source>
</evidence>
<dbReference type="RefSeq" id="WP_068912970.1">
    <property type="nucleotide sequence ID" value="NZ_MBEW02000019.1"/>
</dbReference>
<reference evidence="9" key="2">
    <citation type="submission" date="2018-07" db="EMBL/GenBank/DDBJ databases">
        <authorList>
            <person name="Quirk P.G."/>
            <person name="Krulwich T.A."/>
        </authorList>
    </citation>
    <scope>NUCLEOTIDE SEQUENCE</scope>
    <source>
        <strain evidence="9">CCRI-22567</strain>
    </source>
</reference>
<evidence type="ECO:0000259" key="8">
    <source>
        <dbReference type="Pfam" id="PF18955"/>
    </source>
</evidence>
<sequence length="184" mass="20702">MDTHMILMGILIAFSRICDVTLMSIRTILLTKGMSKIAACLGFFEVLIYITVLGNVVSSLDNKYYLICYCLGFASGVFIGSKIESALAFGDAQMRIITSKDNEFIVDDLRAMGFGVTTFSGQGRDDERLMLFTNLKRKNIKKVYEYLKQKDVNAVVSTNDVSSVQNGYESLNSKRVKFYDFLKK</sequence>
<dbReference type="InterPro" id="IPR044035">
    <property type="entry name" value="DUF5698"/>
</dbReference>
<name>A0A371IK50_9FIRM</name>
<dbReference type="Pfam" id="PF18955">
    <property type="entry name" value="DUF5698"/>
    <property type="match status" value="1"/>
</dbReference>
<evidence type="ECO:0000313" key="9">
    <source>
        <dbReference type="EMBL" id="RDY20843.1"/>
    </source>
</evidence>
<keyword evidence="2 6" id="KW-1003">Cell membrane</keyword>
<feature type="transmembrane region" description="Helical" evidence="6">
    <location>
        <begin position="6"/>
        <end position="25"/>
    </location>
</feature>
<dbReference type="GO" id="GO:0005886">
    <property type="term" value="C:plasma membrane"/>
    <property type="evidence" value="ECO:0007669"/>
    <property type="project" value="UniProtKB-SubCell"/>
</dbReference>
<organism evidence="9 11">
    <name type="scientific">Criibacterium bergeronii</name>
    <dbReference type="NCBI Taxonomy" id="1871336"/>
    <lineage>
        <taxon>Bacteria</taxon>
        <taxon>Bacillati</taxon>
        <taxon>Bacillota</taxon>
        <taxon>Clostridia</taxon>
        <taxon>Peptostreptococcales</taxon>
        <taxon>Filifactoraceae</taxon>
        <taxon>Criibacterium</taxon>
    </lineage>
</organism>
<evidence type="ECO:0000256" key="5">
    <source>
        <dbReference type="ARBA" id="ARBA00023136"/>
    </source>
</evidence>
<dbReference type="PANTHER" id="PTHR40060:SF1">
    <property type="entry name" value="UPF0316 PROTEIN YEBE"/>
    <property type="match status" value="1"/>
</dbReference>
<dbReference type="InterPro" id="IPR022930">
    <property type="entry name" value="UPF0316"/>
</dbReference>
<dbReference type="OrthoDB" id="48231at2"/>
<keyword evidence="11" id="KW-1185">Reference proteome</keyword>
<dbReference type="Proteomes" id="UP000093352">
    <property type="component" value="Unassembled WGS sequence"/>
</dbReference>
<evidence type="ECO:0000256" key="6">
    <source>
        <dbReference type="HAMAP-Rule" id="MF_01515"/>
    </source>
</evidence>
<feature type="domain" description="DUF2179" evidence="7">
    <location>
        <begin position="114"/>
        <end position="165"/>
    </location>
</feature>
<protein>
    <recommendedName>
        <fullName evidence="6">UPF0316 protein BBG48_008080</fullName>
    </recommendedName>
</protein>
<feature type="transmembrane region" description="Helical" evidence="6">
    <location>
        <begin position="64"/>
        <end position="90"/>
    </location>
</feature>
<evidence type="ECO:0000256" key="4">
    <source>
        <dbReference type="ARBA" id="ARBA00022989"/>
    </source>
</evidence>
<evidence type="ECO:0000313" key="12">
    <source>
        <dbReference type="Proteomes" id="UP000319424"/>
    </source>
</evidence>
<dbReference type="InterPro" id="IPR019264">
    <property type="entry name" value="DUF2179"/>
</dbReference>